<dbReference type="Pfam" id="PF16092">
    <property type="entry name" value="CFAP61_N"/>
    <property type="match status" value="1"/>
</dbReference>
<keyword evidence="2" id="KW-0282">Flagellum</keyword>
<dbReference type="Proteomes" id="UP001054945">
    <property type="component" value="Unassembled WGS sequence"/>
</dbReference>
<evidence type="ECO:0000259" key="1">
    <source>
        <dbReference type="Pfam" id="PF16092"/>
    </source>
</evidence>
<dbReference type="InterPro" id="IPR038884">
    <property type="entry name" value="CFAP61"/>
</dbReference>
<proteinExistence type="predicted"/>
<name>A0AAV4TZH7_CAEEX</name>
<dbReference type="InterPro" id="IPR032151">
    <property type="entry name" value="CFAP61_N"/>
</dbReference>
<evidence type="ECO:0000313" key="3">
    <source>
        <dbReference type="Proteomes" id="UP001054945"/>
    </source>
</evidence>
<dbReference type="PANTHER" id="PTHR21178">
    <property type="entry name" value="CILIA- AND FLAGELLA-ASSOCIATED PROTEIN 61"/>
    <property type="match status" value="1"/>
</dbReference>
<protein>
    <submittedName>
        <fullName evidence="2">Cilia-and flagella-associated protein 61</fullName>
    </submittedName>
</protein>
<reference evidence="2 3" key="1">
    <citation type="submission" date="2021-06" db="EMBL/GenBank/DDBJ databases">
        <title>Caerostris extrusa draft genome.</title>
        <authorList>
            <person name="Kono N."/>
            <person name="Arakawa K."/>
        </authorList>
    </citation>
    <scope>NUCLEOTIDE SEQUENCE [LARGE SCALE GENOMIC DNA]</scope>
</reference>
<sequence length="272" mass="31322">MSKIKINFPENEDMNWIIETAKLNTLQPFEQASMKELIESLTWSLIIKVHNHQKAYAAFQSHPNIHYNPESWVDLLQADMLHSPFHGLNTIFLRIIISENLSDEDMKLILQKTFHSIPSLEYCCFVTQEQDEILVRTVYDHINTSLYDESNSYIGVADTDGEEGVGFIYATTNQIDLDILNQNFQLEAVHGLKKRHPKDKFDIPVVTEGIESLPEFLPPGFDDTEETEISQMLSEIVAEIESGPDVANCLKDLLDEFREDGPEKTEYKDFFF</sequence>
<keyword evidence="2" id="KW-0966">Cell projection</keyword>
<accession>A0AAV4TZH7</accession>
<gene>
    <name evidence="2" type="primary">CFAP61</name>
    <name evidence="2" type="ORF">CEXT_34551</name>
</gene>
<dbReference type="EMBL" id="BPLR01012053">
    <property type="protein sequence ID" value="GIY50979.1"/>
    <property type="molecule type" value="Genomic_DNA"/>
</dbReference>
<keyword evidence="3" id="KW-1185">Reference proteome</keyword>
<keyword evidence="2" id="KW-0969">Cilium</keyword>
<comment type="caution">
    <text evidence="2">The sequence shown here is derived from an EMBL/GenBank/DDBJ whole genome shotgun (WGS) entry which is preliminary data.</text>
</comment>
<feature type="domain" description="Cilia- and flagella-associated protein 61 N-terminal" evidence="1">
    <location>
        <begin position="10"/>
        <end position="142"/>
    </location>
</feature>
<evidence type="ECO:0000313" key="2">
    <source>
        <dbReference type="EMBL" id="GIY50979.1"/>
    </source>
</evidence>
<organism evidence="2 3">
    <name type="scientific">Caerostris extrusa</name>
    <name type="common">Bark spider</name>
    <name type="synonym">Caerostris bankana</name>
    <dbReference type="NCBI Taxonomy" id="172846"/>
    <lineage>
        <taxon>Eukaryota</taxon>
        <taxon>Metazoa</taxon>
        <taxon>Ecdysozoa</taxon>
        <taxon>Arthropoda</taxon>
        <taxon>Chelicerata</taxon>
        <taxon>Arachnida</taxon>
        <taxon>Araneae</taxon>
        <taxon>Araneomorphae</taxon>
        <taxon>Entelegynae</taxon>
        <taxon>Araneoidea</taxon>
        <taxon>Araneidae</taxon>
        <taxon>Caerostris</taxon>
    </lineage>
</organism>
<dbReference type="PANTHER" id="PTHR21178:SF8">
    <property type="entry name" value="CILIA- AND FLAGELLA-ASSOCIATED PROTEIN 61"/>
    <property type="match status" value="1"/>
</dbReference>
<dbReference type="AlphaFoldDB" id="A0AAV4TZH7"/>